<reference evidence="5" key="1">
    <citation type="journal article" date="2019" name="Int. J. Syst. Evol. Microbiol.">
        <title>The Global Catalogue of Microorganisms (GCM) 10K type strain sequencing project: providing services to taxonomists for standard genome sequencing and annotation.</title>
        <authorList>
            <consortium name="The Broad Institute Genomics Platform"/>
            <consortium name="The Broad Institute Genome Sequencing Center for Infectious Disease"/>
            <person name="Wu L."/>
            <person name="Ma J."/>
        </authorList>
    </citation>
    <scope>NUCLEOTIDE SEQUENCE [LARGE SCALE GENOMIC DNA]</scope>
    <source>
        <strain evidence="5">KCTC 42911</strain>
    </source>
</reference>
<dbReference type="Pfam" id="PF19305">
    <property type="entry name" value="MmgE_PrpD_C"/>
    <property type="match status" value="1"/>
</dbReference>
<dbReference type="RefSeq" id="WP_386735343.1">
    <property type="nucleotide sequence ID" value="NZ_JBHRXI010000010.1"/>
</dbReference>
<feature type="domain" description="MmgE/PrpD N-terminal" evidence="2">
    <location>
        <begin position="5"/>
        <end position="234"/>
    </location>
</feature>
<dbReference type="InterPro" id="IPR005656">
    <property type="entry name" value="MmgE_PrpD"/>
</dbReference>
<dbReference type="Pfam" id="PF03972">
    <property type="entry name" value="MmgE_PrpD_N"/>
    <property type="match status" value="1"/>
</dbReference>
<dbReference type="InterPro" id="IPR045337">
    <property type="entry name" value="MmgE_PrpD_C"/>
</dbReference>
<dbReference type="Gene3D" id="1.10.4100.10">
    <property type="entry name" value="2-methylcitrate dehydratase PrpD"/>
    <property type="match status" value="1"/>
</dbReference>
<dbReference type="SUPFAM" id="SSF103378">
    <property type="entry name" value="2-methylcitrate dehydratase PrpD"/>
    <property type="match status" value="1"/>
</dbReference>
<comment type="caution">
    <text evidence="4">The sequence shown here is derived from an EMBL/GenBank/DDBJ whole genome shotgun (WGS) entry which is preliminary data.</text>
</comment>
<organism evidence="4 5">
    <name type="scientific">Lutimaribacter marinistellae</name>
    <dbReference type="NCBI Taxonomy" id="1820329"/>
    <lineage>
        <taxon>Bacteria</taxon>
        <taxon>Pseudomonadati</taxon>
        <taxon>Pseudomonadota</taxon>
        <taxon>Alphaproteobacteria</taxon>
        <taxon>Rhodobacterales</taxon>
        <taxon>Roseobacteraceae</taxon>
        <taxon>Lutimaribacter</taxon>
    </lineage>
</organism>
<sequence length="448" mass="46928">MTAIERLARFVTTAAPDPGLVTVIAPAIADCFGCILAGASSDVAERVAAASAVFGPGPAPRFGTDMGMPIPLAAQLNAVAGHAWDLDDWEEPANTHPTVVLLPALLAAAALRKTSGAELMAAYAVGAEIIMRLGEAVTLDHYSRGFHSTATLGTIGVAGAAARLMRLSAGQTAQAIALSVSQASGYTLQFGSHAKPLQAGWAARNGLEAALLAAQGVTGQSHVLDHPRGFAGLMGTFDPDRFALILNKLGQPWALREYGLVLKPWPSCGYTHRLMTAALSLRPKVASRLPEIAAIHASLPDFHAEILPFHRPASRGEALFSIPACVAQTLTAGTLTLTDSANGFWERPAVAALIEVTRVSPEPARRPDLNYDPNQPDRLRIAFGDGDVIAASCAYPLGAAQQPMTAAQLAAKYSDITAQPETAFRDLLGWQAADDISAFFKEHSHAAA</sequence>
<keyword evidence="5" id="KW-1185">Reference proteome</keyword>
<dbReference type="InterPro" id="IPR036148">
    <property type="entry name" value="MmgE/PrpD_sf"/>
</dbReference>
<evidence type="ECO:0000256" key="1">
    <source>
        <dbReference type="ARBA" id="ARBA00006174"/>
    </source>
</evidence>
<dbReference type="PANTHER" id="PTHR16943">
    <property type="entry name" value="2-METHYLCITRATE DEHYDRATASE-RELATED"/>
    <property type="match status" value="1"/>
</dbReference>
<evidence type="ECO:0000259" key="3">
    <source>
        <dbReference type="Pfam" id="PF19305"/>
    </source>
</evidence>
<comment type="similarity">
    <text evidence="1">Belongs to the PrpD family.</text>
</comment>
<gene>
    <name evidence="4" type="ORF">ACFORG_10330</name>
</gene>
<dbReference type="PANTHER" id="PTHR16943:SF8">
    <property type="entry name" value="2-METHYLCITRATE DEHYDRATASE"/>
    <property type="match status" value="1"/>
</dbReference>
<proteinExistence type="inferred from homology"/>
<evidence type="ECO:0000313" key="5">
    <source>
        <dbReference type="Proteomes" id="UP001595629"/>
    </source>
</evidence>
<dbReference type="Proteomes" id="UP001595629">
    <property type="component" value="Unassembled WGS sequence"/>
</dbReference>
<name>A0ABV7TK66_9RHOB</name>
<dbReference type="InterPro" id="IPR042188">
    <property type="entry name" value="MmgE/PrpD_sf_2"/>
</dbReference>
<feature type="domain" description="MmgE/PrpD C-terminal" evidence="3">
    <location>
        <begin position="265"/>
        <end position="418"/>
    </location>
</feature>
<evidence type="ECO:0000259" key="2">
    <source>
        <dbReference type="Pfam" id="PF03972"/>
    </source>
</evidence>
<evidence type="ECO:0000313" key="4">
    <source>
        <dbReference type="EMBL" id="MFC3614155.1"/>
    </source>
</evidence>
<accession>A0ABV7TK66</accession>
<dbReference type="EMBL" id="JBHRXI010000010">
    <property type="protein sequence ID" value="MFC3614155.1"/>
    <property type="molecule type" value="Genomic_DNA"/>
</dbReference>
<dbReference type="Gene3D" id="3.30.1330.120">
    <property type="entry name" value="2-methylcitrate dehydratase PrpD"/>
    <property type="match status" value="1"/>
</dbReference>
<protein>
    <submittedName>
        <fullName evidence="4">MmgE/PrpD family protein</fullName>
    </submittedName>
</protein>
<dbReference type="InterPro" id="IPR045336">
    <property type="entry name" value="MmgE_PrpD_N"/>
</dbReference>
<dbReference type="InterPro" id="IPR042183">
    <property type="entry name" value="MmgE/PrpD_sf_1"/>
</dbReference>